<reference evidence="2 3" key="1">
    <citation type="submission" date="2017-03" db="EMBL/GenBank/DDBJ databases">
        <title>WGS assembly of Porphyra umbilicalis.</title>
        <authorList>
            <person name="Brawley S.H."/>
            <person name="Blouin N.A."/>
            <person name="Ficko-Blean E."/>
            <person name="Wheeler G.L."/>
            <person name="Lohr M."/>
            <person name="Goodson H.V."/>
            <person name="Jenkins J.W."/>
            <person name="Blaby-Haas C.E."/>
            <person name="Helliwell K.E."/>
            <person name="Chan C."/>
            <person name="Marriage T."/>
            <person name="Bhattacharya D."/>
            <person name="Klein A.S."/>
            <person name="Badis Y."/>
            <person name="Brodie J."/>
            <person name="Cao Y."/>
            <person name="Collen J."/>
            <person name="Dittami S.M."/>
            <person name="Gachon C.M."/>
            <person name="Green B.R."/>
            <person name="Karpowicz S."/>
            <person name="Kim J.W."/>
            <person name="Kudahl U."/>
            <person name="Lin S."/>
            <person name="Michel G."/>
            <person name="Mittag M."/>
            <person name="Olson B.J."/>
            <person name="Pangilinan J."/>
            <person name="Peng Y."/>
            <person name="Qiu H."/>
            <person name="Shu S."/>
            <person name="Singer J.T."/>
            <person name="Smith A.G."/>
            <person name="Sprecher B.N."/>
            <person name="Wagner V."/>
            <person name="Wang W."/>
            <person name="Wang Z.-Y."/>
            <person name="Yan J."/>
            <person name="Yarish C."/>
            <person name="Zoeuner-Riek S."/>
            <person name="Zhuang Y."/>
            <person name="Zou Y."/>
            <person name="Lindquist E.A."/>
            <person name="Grimwood J."/>
            <person name="Barry K."/>
            <person name="Rokhsar D.S."/>
            <person name="Schmutz J."/>
            <person name="Stiller J.W."/>
            <person name="Grossman A.R."/>
            <person name="Prochnik S.E."/>
        </authorList>
    </citation>
    <scope>NUCLEOTIDE SEQUENCE [LARGE SCALE GENOMIC DNA]</scope>
    <source>
        <strain evidence="2">4086291</strain>
    </source>
</reference>
<gene>
    <name evidence="2" type="ORF">BU14_0180s0028</name>
</gene>
<proteinExistence type="predicted"/>
<keyword evidence="3" id="KW-1185">Reference proteome</keyword>
<dbReference type="EMBL" id="KV918859">
    <property type="protein sequence ID" value="OSX76683.1"/>
    <property type="molecule type" value="Genomic_DNA"/>
</dbReference>
<accession>A0A1X6P7T4</accession>
<evidence type="ECO:0000313" key="2">
    <source>
        <dbReference type="EMBL" id="OSX76683.1"/>
    </source>
</evidence>
<sequence length="75" mass="7766">MRAWRGLRRLPDGGGGGGTESDGLVGEPVGLAEEYALGGAMPSLFTLVCFFRVTVVGPRAVDPPRGAVVGARIRL</sequence>
<protein>
    <submittedName>
        <fullName evidence="2">Uncharacterized protein</fullName>
    </submittedName>
</protein>
<feature type="region of interest" description="Disordered" evidence="1">
    <location>
        <begin position="1"/>
        <end position="25"/>
    </location>
</feature>
<dbReference type="AlphaFoldDB" id="A0A1X6P7T4"/>
<evidence type="ECO:0000256" key="1">
    <source>
        <dbReference type="SAM" id="MobiDB-lite"/>
    </source>
</evidence>
<evidence type="ECO:0000313" key="3">
    <source>
        <dbReference type="Proteomes" id="UP000218209"/>
    </source>
</evidence>
<name>A0A1X6P7T4_PORUM</name>
<dbReference type="Proteomes" id="UP000218209">
    <property type="component" value="Unassembled WGS sequence"/>
</dbReference>
<organism evidence="2 3">
    <name type="scientific">Porphyra umbilicalis</name>
    <name type="common">Purple laver</name>
    <name type="synonym">Red alga</name>
    <dbReference type="NCBI Taxonomy" id="2786"/>
    <lineage>
        <taxon>Eukaryota</taxon>
        <taxon>Rhodophyta</taxon>
        <taxon>Bangiophyceae</taxon>
        <taxon>Bangiales</taxon>
        <taxon>Bangiaceae</taxon>
        <taxon>Porphyra</taxon>
    </lineage>
</organism>